<dbReference type="GO" id="GO:0005886">
    <property type="term" value="C:plasma membrane"/>
    <property type="evidence" value="ECO:0007669"/>
    <property type="project" value="UniProtKB-SubCell"/>
</dbReference>
<comment type="similarity">
    <text evidence="8">Belongs to the binding-protein-dependent transport system permease family. LivHM subfamily.</text>
</comment>
<feature type="transmembrane region" description="Helical" evidence="9">
    <location>
        <begin position="6"/>
        <end position="27"/>
    </location>
</feature>
<proteinExistence type="inferred from homology"/>
<dbReference type="PANTHER" id="PTHR11795">
    <property type="entry name" value="BRANCHED-CHAIN AMINO ACID TRANSPORT SYSTEM PERMEASE PROTEIN LIVH"/>
    <property type="match status" value="1"/>
</dbReference>
<keyword evidence="2" id="KW-0813">Transport</keyword>
<gene>
    <name evidence="10" type="ORF">G3T38_15780</name>
</gene>
<comment type="subcellular location">
    <subcellularLocation>
        <location evidence="1">Cell membrane</location>
        <topology evidence="1">Multi-pass membrane protein</topology>
    </subcellularLocation>
</comment>
<feature type="transmembrane region" description="Helical" evidence="9">
    <location>
        <begin position="34"/>
        <end position="51"/>
    </location>
</feature>
<evidence type="ECO:0000256" key="1">
    <source>
        <dbReference type="ARBA" id="ARBA00004651"/>
    </source>
</evidence>
<dbReference type="GO" id="GO:0022857">
    <property type="term" value="F:transmembrane transporter activity"/>
    <property type="evidence" value="ECO:0007669"/>
    <property type="project" value="InterPro"/>
</dbReference>
<accession>A0A6P0HM85</accession>
<feature type="transmembrane region" description="Helical" evidence="9">
    <location>
        <begin position="262"/>
        <end position="283"/>
    </location>
</feature>
<evidence type="ECO:0000313" key="10">
    <source>
        <dbReference type="EMBL" id="NEN79733.1"/>
    </source>
</evidence>
<evidence type="ECO:0000256" key="8">
    <source>
        <dbReference type="ARBA" id="ARBA00037998"/>
    </source>
</evidence>
<evidence type="ECO:0000256" key="6">
    <source>
        <dbReference type="ARBA" id="ARBA00022989"/>
    </source>
</evidence>
<keyword evidence="3" id="KW-1003">Cell membrane</keyword>
<feature type="transmembrane region" description="Helical" evidence="9">
    <location>
        <begin position="139"/>
        <end position="156"/>
    </location>
</feature>
<keyword evidence="7 9" id="KW-0472">Membrane</keyword>
<dbReference type="Proteomes" id="UP000468687">
    <property type="component" value="Unassembled WGS sequence"/>
</dbReference>
<dbReference type="InterPro" id="IPR001851">
    <property type="entry name" value="ABC_transp_permease"/>
</dbReference>
<evidence type="ECO:0000256" key="5">
    <source>
        <dbReference type="ARBA" id="ARBA00022970"/>
    </source>
</evidence>
<keyword evidence="11" id="KW-1185">Reference proteome</keyword>
<feature type="transmembrane region" description="Helical" evidence="9">
    <location>
        <begin position="177"/>
        <end position="203"/>
    </location>
</feature>
<evidence type="ECO:0000256" key="9">
    <source>
        <dbReference type="SAM" id="Phobius"/>
    </source>
</evidence>
<protein>
    <submittedName>
        <fullName evidence="10">Branched-chain amino acid ABC transporter permease</fullName>
    </submittedName>
</protein>
<evidence type="ECO:0000256" key="2">
    <source>
        <dbReference type="ARBA" id="ARBA00022448"/>
    </source>
</evidence>
<dbReference type="InterPro" id="IPR052157">
    <property type="entry name" value="BCAA_transport_permease"/>
</dbReference>
<keyword evidence="5" id="KW-0029">Amino-acid transport</keyword>
<evidence type="ECO:0000256" key="3">
    <source>
        <dbReference type="ARBA" id="ARBA00022475"/>
    </source>
</evidence>
<dbReference type="GO" id="GO:0006865">
    <property type="term" value="P:amino acid transport"/>
    <property type="evidence" value="ECO:0007669"/>
    <property type="project" value="UniProtKB-KW"/>
</dbReference>
<organism evidence="10 11">
    <name type="scientific">Nocardioides zeae</name>
    <dbReference type="NCBI Taxonomy" id="1457234"/>
    <lineage>
        <taxon>Bacteria</taxon>
        <taxon>Bacillati</taxon>
        <taxon>Actinomycetota</taxon>
        <taxon>Actinomycetes</taxon>
        <taxon>Propionibacteriales</taxon>
        <taxon>Nocardioidaceae</taxon>
        <taxon>Nocardioides</taxon>
    </lineage>
</organism>
<reference evidence="10 11" key="1">
    <citation type="journal article" date="2014" name="Int. J. Syst. Evol. Microbiol.">
        <title>Nocardioides zeae sp. nov., isolated from the stem of Zea mays.</title>
        <authorList>
            <person name="Glaeser S.P."/>
            <person name="McInroy J.A."/>
            <person name="Busse H.J."/>
            <person name="Kampfer P."/>
        </authorList>
    </citation>
    <scope>NUCLEOTIDE SEQUENCE [LARGE SCALE GENOMIC DNA]</scope>
    <source>
        <strain evidence="10 11">JCM 30728</strain>
    </source>
</reference>
<dbReference type="AlphaFoldDB" id="A0A6P0HM85"/>
<keyword evidence="6 9" id="KW-1133">Transmembrane helix</keyword>
<evidence type="ECO:0000256" key="4">
    <source>
        <dbReference type="ARBA" id="ARBA00022692"/>
    </source>
</evidence>
<evidence type="ECO:0000256" key="7">
    <source>
        <dbReference type="ARBA" id="ARBA00023136"/>
    </source>
</evidence>
<feature type="transmembrane region" description="Helical" evidence="9">
    <location>
        <begin position="57"/>
        <end position="79"/>
    </location>
</feature>
<dbReference type="Pfam" id="PF02653">
    <property type="entry name" value="BPD_transp_2"/>
    <property type="match status" value="1"/>
</dbReference>
<dbReference type="EMBL" id="JAAGXA010000011">
    <property type="protein sequence ID" value="NEN79733.1"/>
    <property type="molecule type" value="Genomic_DNA"/>
</dbReference>
<keyword evidence="4 9" id="KW-0812">Transmembrane</keyword>
<feature type="transmembrane region" description="Helical" evidence="9">
    <location>
        <begin position="91"/>
        <end position="113"/>
    </location>
</feature>
<dbReference type="RefSeq" id="WP_163773273.1">
    <property type="nucleotide sequence ID" value="NZ_JAAGXA010000011.1"/>
</dbReference>
<comment type="caution">
    <text evidence="10">The sequence shown here is derived from an EMBL/GenBank/DDBJ whole genome shotgun (WGS) entry which is preliminary data.</text>
</comment>
<evidence type="ECO:0000313" key="11">
    <source>
        <dbReference type="Proteomes" id="UP000468687"/>
    </source>
</evidence>
<name>A0A6P0HM85_9ACTN</name>
<dbReference type="PANTHER" id="PTHR11795:SF450">
    <property type="entry name" value="ABC TRANSPORTER PERMEASE PROTEIN"/>
    <property type="match status" value="1"/>
</dbReference>
<sequence>MNDWLVLLVGASTNAAIYALIAFSLVLVYRGSRVVNFGVGYLAVFGGIFFANTAGSGWLALLLALGVTAALGLAMYVLAVRLAERAGSTHAALAIGTLGFGLILDFLGGEFWAKQGFSSAPLVSGGHEVGGVMISNQRILTVVLAVVVFVLLRVLIDRTMPGWAMEAVAFRPSTAAIYGINPVVVLAGVWLLAGAIAGLAGVLRTPTSAVSLGLALPLAIQGFAAAVLGGLGSIQGAAIGAVVVAFADALFVRYVSSEFASLFAFLLLFVVIAVRPQGIMGAGREVVRT</sequence>
<dbReference type="CDD" id="cd06582">
    <property type="entry name" value="TM_PBP1_LivH_like"/>
    <property type="match status" value="1"/>
</dbReference>